<accession>A0A3N4ZN54</accession>
<dbReference type="EMBL" id="RKQZ01000001">
    <property type="protein sequence ID" value="RPF21301.1"/>
    <property type="molecule type" value="Genomic_DNA"/>
</dbReference>
<name>A0A3N4ZN54_9MICO</name>
<gene>
    <name evidence="2" type="ORF">EDD34_1926</name>
</gene>
<protein>
    <submittedName>
        <fullName evidence="2">AlpA family transcriptional regulator</fullName>
    </submittedName>
</protein>
<dbReference type="AlphaFoldDB" id="A0A3N4ZN54"/>
<dbReference type="Pfam" id="PF12728">
    <property type="entry name" value="HTH_17"/>
    <property type="match status" value="1"/>
</dbReference>
<dbReference type="RefSeq" id="WP_123814355.1">
    <property type="nucleotide sequence ID" value="NZ_RKQZ01000001.1"/>
</dbReference>
<dbReference type="NCBIfam" id="TIGR01764">
    <property type="entry name" value="excise"/>
    <property type="match status" value="1"/>
</dbReference>
<dbReference type="InterPro" id="IPR036388">
    <property type="entry name" value="WH-like_DNA-bd_sf"/>
</dbReference>
<dbReference type="GO" id="GO:0003677">
    <property type="term" value="F:DNA binding"/>
    <property type="evidence" value="ECO:0007669"/>
    <property type="project" value="InterPro"/>
</dbReference>
<dbReference type="InterPro" id="IPR010093">
    <property type="entry name" value="SinI_DNA-bd"/>
</dbReference>
<dbReference type="InterPro" id="IPR041657">
    <property type="entry name" value="HTH_17"/>
</dbReference>
<evidence type="ECO:0000313" key="2">
    <source>
        <dbReference type="EMBL" id="RPF21301.1"/>
    </source>
</evidence>
<dbReference type="SUPFAM" id="SSF46955">
    <property type="entry name" value="Putative DNA-binding domain"/>
    <property type="match status" value="1"/>
</dbReference>
<feature type="domain" description="Helix-turn-helix" evidence="1">
    <location>
        <begin position="15"/>
        <end position="66"/>
    </location>
</feature>
<comment type="caution">
    <text evidence="2">The sequence shown here is derived from an EMBL/GenBank/DDBJ whole genome shotgun (WGS) entry which is preliminary data.</text>
</comment>
<organism evidence="2 3">
    <name type="scientific">Myceligenerans xiligouense</name>
    <dbReference type="NCBI Taxonomy" id="253184"/>
    <lineage>
        <taxon>Bacteria</taxon>
        <taxon>Bacillati</taxon>
        <taxon>Actinomycetota</taxon>
        <taxon>Actinomycetes</taxon>
        <taxon>Micrococcales</taxon>
        <taxon>Promicromonosporaceae</taxon>
        <taxon>Myceligenerans</taxon>
    </lineage>
</organism>
<reference evidence="2 3" key="1">
    <citation type="submission" date="2018-11" db="EMBL/GenBank/DDBJ databases">
        <title>Sequencing the genomes of 1000 actinobacteria strains.</title>
        <authorList>
            <person name="Klenk H.-P."/>
        </authorList>
    </citation>
    <scope>NUCLEOTIDE SEQUENCE [LARGE SCALE GENOMIC DNA]</scope>
    <source>
        <strain evidence="2 3">DSM 15700</strain>
    </source>
</reference>
<keyword evidence="3" id="KW-1185">Reference proteome</keyword>
<dbReference type="InterPro" id="IPR009061">
    <property type="entry name" value="DNA-bd_dom_put_sf"/>
</dbReference>
<sequence>METHTASPAGGLDPLLSLEELAEYLGVPVRTIYDWRTDGKGPCGVRVGKHVKFFVSDVREWLARQRESAPGRPAEGR</sequence>
<evidence type="ECO:0000259" key="1">
    <source>
        <dbReference type="Pfam" id="PF12728"/>
    </source>
</evidence>
<proteinExistence type="predicted"/>
<evidence type="ECO:0000313" key="3">
    <source>
        <dbReference type="Proteomes" id="UP000280501"/>
    </source>
</evidence>
<dbReference type="Gene3D" id="1.10.10.10">
    <property type="entry name" value="Winged helix-like DNA-binding domain superfamily/Winged helix DNA-binding domain"/>
    <property type="match status" value="1"/>
</dbReference>
<dbReference type="OrthoDB" id="194758at2"/>
<dbReference type="Proteomes" id="UP000280501">
    <property type="component" value="Unassembled WGS sequence"/>
</dbReference>